<keyword evidence="1" id="KW-0393">Immunoglobulin domain</keyword>
<accession>K1QEW3</accession>
<dbReference type="EMBL" id="JH816136">
    <property type="protein sequence ID" value="EKC27385.1"/>
    <property type="molecule type" value="Genomic_DNA"/>
</dbReference>
<dbReference type="InterPro" id="IPR007110">
    <property type="entry name" value="Ig-like_dom"/>
</dbReference>
<dbReference type="InParanoid" id="K1QEW3"/>
<organism evidence="4">
    <name type="scientific">Magallana gigas</name>
    <name type="common">Pacific oyster</name>
    <name type="synonym">Crassostrea gigas</name>
    <dbReference type="NCBI Taxonomy" id="29159"/>
    <lineage>
        <taxon>Eukaryota</taxon>
        <taxon>Metazoa</taxon>
        <taxon>Spiralia</taxon>
        <taxon>Lophotrochozoa</taxon>
        <taxon>Mollusca</taxon>
        <taxon>Bivalvia</taxon>
        <taxon>Autobranchia</taxon>
        <taxon>Pteriomorphia</taxon>
        <taxon>Ostreida</taxon>
        <taxon>Ostreoidea</taxon>
        <taxon>Ostreidae</taxon>
        <taxon>Magallana</taxon>
    </lineage>
</organism>
<dbReference type="Gene3D" id="2.60.40.10">
    <property type="entry name" value="Immunoglobulins"/>
    <property type="match status" value="3"/>
</dbReference>
<reference evidence="4" key="1">
    <citation type="journal article" date="2012" name="Nature">
        <title>The oyster genome reveals stress adaptation and complexity of shell formation.</title>
        <authorList>
            <person name="Zhang G."/>
            <person name="Fang X."/>
            <person name="Guo X."/>
            <person name="Li L."/>
            <person name="Luo R."/>
            <person name="Xu F."/>
            <person name="Yang P."/>
            <person name="Zhang L."/>
            <person name="Wang X."/>
            <person name="Qi H."/>
            <person name="Xiong Z."/>
            <person name="Que H."/>
            <person name="Xie Y."/>
            <person name="Holland P.W."/>
            <person name="Paps J."/>
            <person name="Zhu Y."/>
            <person name="Wu F."/>
            <person name="Chen Y."/>
            <person name="Wang J."/>
            <person name="Peng C."/>
            <person name="Meng J."/>
            <person name="Yang L."/>
            <person name="Liu J."/>
            <person name="Wen B."/>
            <person name="Zhang N."/>
            <person name="Huang Z."/>
            <person name="Zhu Q."/>
            <person name="Feng Y."/>
            <person name="Mount A."/>
            <person name="Hedgecock D."/>
            <person name="Xu Z."/>
            <person name="Liu Y."/>
            <person name="Domazet-Loso T."/>
            <person name="Du Y."/>
            <person name="Sun X."/>
            <person name="Zhang S."/>
            <person name="Liu B."/>
            <person name="Cheng P."/>
            <person name="Jiang X."/>
            <person name="Li J."/>
            <person name="Fan D."/>
            <person name="Wang W."/>
            <person name="Fu W."/>
            <person name="Wang T."/>
            <person name="Wang B."/>
            <person name="Zhang J."/>
            <person name="Peng Z."/>
            <person name="Li Y."/>
            <person name="Li N."/>
            <person name="Wang J."/>
            <person name="Chen M."/>
            <person name="He Y."/>
            <person name="Tan F."/>
            <person name="Song X."/>
            <person name="Zheng Q."/>
            <person name="Huang R."/>
            <person name="Yang H."/>
            <person name="Du X."/>
            <person name="Chen L."/>
            <person name="Yang M."/>
            <person name="Gaffney P.M."/>
            <person name="Wang S."/>
            <person name="Luo L."/>
            <person name="She Z."/>
            <person name="Ming Y."/>
            <person name="Huang W."/>
            <person name="Zhang S."/>
            <person name="Huang B."/>
            <person name="Zhang Y."/>
            <person name="Qu T."/>
            <person name="Ni P."/>
            <person name="Miao G."/>
            <person name="Wang J."/>
            <person name="Wang Q."/>
            <person name="Steinberg C.E."/>
            <person name="Wang H."/>
            <person name="Li N."/>
            <person name="Qian L."/>
            <person name="Zhang G."/>
            <person name="Li Y."/>
            <person name="Yang H."/>
            <person name="Liu X."/>
            <person name="Wang J."/>
            <person name="Yin Y."/>
            <person name="Wang J."/>
        </authorList>
    </citation>
    <scope>NUCLEOTIDE SEQUENCE [LARGE SCALE GENOMIC DNA]</scope>
    <source>
        <strain evidence="4">05x7-T-G4-1.051#20</strain>
    </source>
</reference>
<dbReference type="InterPro" id="IPR036179">
    <property type="entry name" value="Ig-like_dom_sf"/>
</dbReference>
<dbReference type="PANTHER" id="PTHR47633">
    <property type="entry name" value="IMMUNOGLOBULIN"/>
    <property type="match status" value="1"/>
</dbReference>
<dbReference type="InterPro" id="IPR013098">
    <property type="entry name" value="Ig_I-set"/>
</dbReference>
<sequence>MNEIKKLAENFVEQIFLDAVKELNQPTEVSEGTLQDLLQDLQETTSEAPTIVSEITEDEKTIESKQLKLVEKEEILEQEVPDEEQTKTLDVINEETARESPEIDSQKPVDEVSEINLEVDVTDKKFIQTVEGPLPRFISKLEDVTVKEGSSLSLKVEFEQMAEVIVRWFLDESEITSSEEIEIIVENNSTTLLIHDVLPEDEGEYKVVIENSTGMSQTSCYITVQGIDEGKQRERPKRKVSGISVEFSKPDEVSQTDINVAEQPQGISIEMDITEAPEISATEIVLTKQEEIVSSDKSALEITLESTPKPETIKTEETVDITVKEDKGVSEAPRFTKTLHRQFEATEGSSVTIECEVTGKETPVVTWYQDEEPITPDEHFVTEFEHGVCRLTIHNVFLEDEAEYKCEAVTSYGAISTVTELFVERVTQGLNQTSKKDLAFKTFVVHNAEELPKGEEEAQPLAEVQETPDLLEGLNTQTTEKVVPEKSEISTIETRGSDVVTSETEEVSFEIVTAESAETTPLEFTVQTESARPEKTEVPLKAAVPEVSEVVAKETEELISKDLEEEKPVEEVIAVEELLRPEEELPVSHTVPQEEDVEEVVEDEAAPEIPKGEAPVFTTTLEKLVVQEGQPVQFRCVVSGIPKPDIVWLLDDAVIEDSATYQVNKSHSFHFHRSFNNTGFLSCRITFKSSY</sequence>
<feature type="compositionally biased region" description="Acidic residues" evidence="2">
    <location>
        <begin position="593"/>
        <end position="606"/>
    </location>
</feature>
<evidence type="ECO:0000259" key="3">
    <source>
        <dbReference type="PROSITE" id="PS50835"/>
    </source>
</evidence>
<dbReference type="SUPFAM" id="SSF48726">
    <property type="entry name" value="Immunoglobulin"/>
    <property type="match status" value="3"/>
</dbReference>
<evidence type="ECO:0000256" key="2">
    <source>
        <dbReference type="SAM" id="MobiDB-lite"/>
    </source>
</evidence>
<dbReference type="CDD" id="cd00096">
    <property type="entry name" value="Ig"/>
    <property type="match status" value="1"/>
</dbReference>
<dbReference type="SMART" id="SM00409">
    <property type="entry name" value="IG"/>
    <property type="match status" value="3"/>
</dbReference>
<dbReference type="FunFam" id="2.60.40.10:FF:000107">
    <property type="entry name" value="Myosin, light chain kinase a"/>
    <property type="match status" value="2"/>
</dbReference>
<proteinExistence type="predicted"/>
<feature type="region of interest" description="Disordered" evidence="2">
    <location>
        <begin position="586"/>
        <end position="606"/>
    </location>
</feature>
<dbReference type="SMART" id="SM00408">
    <property type="entry name" value="IGc2"/>
    <property type="match status" value="3"/>
</dbReference>
<gene>
    <name evidence="4" type="ORF">CGI_10004388</name>
</gene>
<dbReference type="InterPro" id="IPR003599">
    <property type="entry name" value="Ig_sub"/>
</dbReference>
<dbReference type="AlphaFoldDB" id="K1QEW3"/>
<name>K1QEW3_MAGGI</name>
<dbReference type="PROSITE" id="PS50835">
    <property type="entry name" value="IG_LIKE"/>
    <property type="match status" value="3"/>
</dbReference>
<dbReference type="HOGENOM" id="CLU_398643_0_0_1"/>
<evidence type="ECO:0000313" key="4">
    <source>
        <dbReference type="EMBL" id="EKC27385.1"/>
    </source>
</evidence>
<feature type="domain" description="Ig-like" evidence="3">
    <location>
        <begin position="333"/>
        <end position="416"/>
    </location>
</feature>
<dbReference type="InterPro" id="IPR013783">
    <property type="entry name" value="Ig-like_fold"/>
</dbReference>
<protein>
    <submittedName>
        <fullName evidence="4">Myopalladin</fullName>
    </submittedName>
</protein>
<feature type="domain" description="Ig-like" evidence="3">
    <location>
        <begin position="135"/>
        <end position="223"/>
    </location>
</feature>
<evidence type="ECO:0000256" key="1">
    <source>
        <dbReference type="ARBA" id="ARBA00023319"/>
    </source>
</evidence>
<feature type="domain" description="Ig-like" evidence="3">
    <location>
        <begin position="615"/>
        <end position="691"/>
    </location>
</feature>
<dbReference type="InterPro" id="IPR003598">
    <property type="entry name" value="Ig_sub2"/>
</dbReference>
<dbReference type="Pfam" id="PF07679">
    <property type="entry name" value="I-set"/>
    <property type="match status" value="3"/>
</dbReference>